<dbReference type="GO" id="GO:0016020">
    <property type="term" value="C:membrane"/>
    <property type="evidence" value="ECO:0007669"/>
    <property type="project" value="UniProtKB-SubCell"/>
</dbReference>
<dbReference type="EMBL" id="AYKW01000023">
    <property type="protein sequence ID" value="PIL29129.1"/>
    <property type="molecule type" value="Genomic_DNA"/>
</dbReference>
<evidence type="ECO:0000256" key="8">
    <source>
        <dbReference type="ARBA" id="ARBA00022989"/>
    </source>
</evidence>
<evidence type="ECO:0000256" key="2">
    <source>
        <dbReference type="ARBA" id="ARBA00004167"/>
    </source>
</evidence>
<dbReference type="PRINTS" id="PR00463">
    <property type="entry name" value="EP450I"/>
</dbReference>
<dbReference type="PROSITE" id="PS00086">
    <property type="entry name" value="CYTOCHROME_P450"/>
    <property type="match status" value="1"/>
</dbReference>
<dbReference type="InterPro" id="IPR050364">
    <property type="entry name" value="Cytochrome_P450_fung"/>
</dbReference>
<evidence type="ECO:0000256" key="9">
    <source>
        <dbReference type="ARBA" id="ARBA00023002"/>
    </source>
</evidence>
<keyword evidence="5 13" id="KW-0349">Heme</keyword>
<dbReference type="GO" id="GO:0020037">
    <property type="term" value="F:heme binding"/>
    <property type="evidence" value="ECO:0007669"/>
    <property type="project" value="InterPro"/>
</dbReference>
<evidence type="ECO:0000256" key="14">
    <source>
        <dbReference type="RuleBase" id="RU000461"/>
    </source>
</evidence>
<dbReference type="InterPro" id="IPR036396">
    <property type="entry name" value="Cyt_P450_sf"/>
</dbReference>
<comment type="pathway">
    <text evidence="3">Secondary metabolite biosynthesis.</text>
</comment>
<dbReference type="Pfam" id="PF00067">
    <property type="entry name" value="p450"/>
    <property type="match status" value="2"/>
</dbReference>
<dbReference type="InterPro" id="IPR017972">
    <property type="entry name" value="Cyt_P450_CS"/>
</dbReference>
<keyword evidence="6 15" id="KW-0812">Transmembrane</keyword>
<dbReference type="CDD" id="cd11065">
    <property type="entry name" value="CYP64-like"/>
    <property type="match status" value="1"/>
</dbReference>
<keyword evidence="12 15" id="KW-0472">Membrane</keyword>
<keyword evidence="9 14" id="KW-0560">Oxidoreductase</keyword>
<name>A0A2G8S5R4_9APHY</name>
<keyword evidence="7 13" id="KW-0479">Metal-binding</keyword>
<evidence type="ECO:0000256" key="5">
    <source>
        <dbReference type="ARBA" id="ARBA00022617"/>
    </source>
</evidence>
<keyword evidence="11 14" id="KW-0503">Monooxygenase</keyword>
<gene>
    <name evidence="16" type="ORF">GSI_09178</name>
</gene>
<dbReference type="PANTHER" id="PTHR46300">
    <property type="entry name" value="P450, PUTATIVE (EUROFUNG)-RELATED-RELATED"/>
    <property type="match status" value="1"/>
</dbReference>
<dbReference type="InterPro" id="IPR002401">
    <property type="entry name" value="Cyt_P450_E_grp-I"/>
</dbReference>
<protein>
    <submittedName>
        <fullName evidence="16">Cytochrome P450</fullName>
    </submittedName>
</protein>
<dbReference type="PRINTS" id="PR00385">
    <property type="entry name" value="P450"/>
</dbReference>
<evidence type="ECO:0000256" key="7">
    <source>
        <dbReference type="ARBA" id="ARBA00022723"/>
    </source>
</evidence>
<evidence type="ECO:0000256" key="12">
    <source>
        <dbReference type="ARBA" id="ARBA00023136"/>
    </source>
</evidence>
<dbReference type="GO" id="GO:0016705">
    <property type="term" value="F:oxidoreductase activity, acting on paired donors, with incorporation or reduction of molecular oxygen"/>
    <property type="evidence" value="ECO:0007669"/>
    <property type="project" value="InterPro"/>
</dbReference>
<evidence type="ECO:0000256" key="10">
    <source>
        <dbReference type="ARBA" id="ARBA00023004"/>
    </source>
</evidence>
<evidence type="ECO:0000256" key="15">
    <source>
        <dbReference type="SAM" id="Phobius"/>
    </source>
</evidence>
<evidence type="ECO:0000256" key="13">
    <source>
        <dbReference type="PIRSR" id="PIRSR602401-1"/>
    </source>
</evidence>
<dbReference type="Proteomes" id="UP000230002">
    <property type="component" value="Unassembled WGS sequence"/>
</dbReference>
<dbReference type="SUPFAM" id="SSF48264">
    <property type="entry name" value="Cytochrome P450"/>
    <property type="match status" value="1"/>
</dbReference>
<dbReference type="STRING" id="1077348.A0A2G8S5R4"/>
<keyword evidence="10 13" id="KW-0408">Iron</keyword>
<dbReference type="PANTHER" id="PTHR46300:SF7">
    <property type="entry name" value="P450, PUTATIVE (EUROFUNG)-RELATED"/>
    <property type="match status" value="1"/>
</dbReference>
<dbReference type="GO" id="GO:0004497">
    <property type="term" value="F:monooxygenase activity"/>
    <property type="evidence" value="ECO:0007669"/>
    <property type="project" value="UniProtKB-KW"/>
</dbReference>
<dbReference type="AlphaFoldDB" id="A0A2G8S5R4"/>
<dbReference type="Gene3D" id="1.10.630.10">
    <property type="entry name" value="Cytochrome P450"/>
    <property type="match status" value="1"/>
</dbReference>
<dbReference type="InterPro" id="IPR001128">
    <property type="entry name" value="Cyt_P450"/>
</dbReference>
<evidence type="ECO:0000256" key="1">
    <source>
        <dbReference type="ARBA" id="ARBA00001971"/>
    </source>
</evidence>
<sequence>MGFSLHVYPTAPLLIILLSLLYACSLTRWRVRSRGRPFPPGPPPLPVIGNLFNTPGDKAWCVFQDLVAQYGDIVHVRTLGQSTIVLGNPEVISEYLEKRTSSTSDRPQTPIIDLLEQRTNFGLMPYGQEWRRYRRHFWQHFTSRAVERYQPITRAAAHQFLARLVERPSQFKSHVRHTFLASVLKIVYGIGLTDDHDEYAATFDVSAEGLRQGLVPGKYRIVEMFPFLRGLPKWVPGFAFQADLDRWRAAVNDVKDIPFAHTREAMTRGEGFDSIVAKTLSVGGNADEPEEKYEEMVKGIGLTSYEADLDLQSAIALQAFFLAMSRNPDVQKKAQAELDAVVGPGRLPEFSDLDSLAYVNAVIKETLRWHTVAPLGLAHATTCDDELRGYFIPAGTVVLANIWACMHDPALYDDPYAFRPERFIRDGKPDRSALDPIPFVFGFGRRICPGRHFALASLFIHVASVLHAFDITPPLDDNGRPIAVTHSQSTGIASYPEDCRCTIKPRSGEVAALIMAHASAVA</sequence>
<feature type="transmembrane region" description="Helical" evidence="15">
    <location>
        <begin position="6"/>
        <end position="26"/>
    </location>
</feature>
<evidence type="ECO:0000256" key="3">
    <source>
        <dbReference type="ARBA" id="ARBA00005179"/>
    </source>
</evidence>
<keyword evidence="17" id="KW-1185">Reference proteome</keyword>
<organism evidence="16 17">
    <name type="scientific">Ganoderma sinense ZZ0214-1</name>
    <dbReference type="NCBI Taxonomy" id="1077348"/>
    <lineage>
        <taxon>Eukaryota</taxon>
        <taxon>Fungi</taxon>
        <taxon>Dikarya</taxon>
        <taxon>Basidiomycota</taxon>
        <taxon>Agaricomycotina</taxon>
        <taxon>Agaricomycetes</taxon>
        <taxon>Polyporales</taxon>
        <taxon>Polyporaceae</taxon>
        <taxon>Ganoderma</taxon>
    </lineage>
</organism>
<evidence type="ECO:0000313" key="16">
    <source>
        <dbReference type="EMBL" id="PIL29129.1"/>
    </source>
</evidence>
<comment type="subcellular location">
    <subcellularLocation>
        <location evidence="2">Membrane</location>
        <topology evidence="2">Single-pass membrane protein</topology>
    </subcellularLocation>
</comment>
<evidence type="ECO:0000313" key="17">
    <source>
        <dbReference type="Proteomes" id="UP000230002"/>
    </source>
</evidence>
<comment type="cofactor">
    <cofactor evidence="1 13">
        <name>heme</name>
        <dbReference type="ChEBI" id="CHEBI:30413"/>
    </cofactor>
</comment>
<evidence type="ECO:0000256" key="6">
    <source>
        <dbReference type="ARBA" id="ARBA00022692"/>
    </source>
</evidence>
<keyword evidence="8 15" id="KW-1133">Transmembrane helix</keyword>
<dbReference type="OrthoDB" id="2789670at2759"/>
<evidence type="ECO:0000256" key="4">
    <source>
        <dbReference type="ARBA" id="ARBA00010617"/>
    </source>
</evidence>
<reference evidence="16 17" key="1">
    <citation type="journal article" date="2015" name="Sci. Rep.">
        <title>Chromosome-level genome map provides insights into diverse defense mechanisms in the medicinal fungus Ganoderma sinense.</title>
        <authorList>
            <person name="Zhu Y."/>
            <person name="Xu J."/>
            <person name="Sun C."/>
            <person name="Zhou S."/>
            <person name="Xu H."/>
            <person name="Nelson D.R."/>
            <person name="Qian J."/>
            <person name="Song J."/>
            <person name="Luo H."/>
            <person name="Xiang L."/>
            <person name="Li Y."/>
            <person name="Xu Z."/>
            <person name="Ji A."/>
            <person name="Wang L."/>
            <person name="Lu S."/>
            <person name="Hayward A."/>
            <person name="Sun W."/>
            <person name="Li X."/>
            <person name="Schwartz D.C."/>
            <person name="Wang Y."/>
            <person name="Chen S."/>
        </authorList>
    </citation>
    <scope>NUCLEOTIDE SEQUENCE [LARGE SCALE GENOMIC DNA]</scope>
    <source>
        <strain evidence="16 17">ZZ0214-1</strain>
    </source>
</reference>
<evidence type="ECO:0000256" key="11">
    <source>
        <dbReference type="ARBA" id="ARBA00023033"/>
    </source>
</evidence>
<comment type="similarity">
    <text evidence="4 14">Belongs to the cytochrome P450 family.</text>
</comment>
<comment type="caution">
    <text evidence="16">The sequence shown here is derived from an EMBL/GenBank/DDBJ whole genome shotgun (WGS) entry which is preliminary data.</text>
</comment>
<proteinExistence type="inferred from homology"/>
<accession>A0A2G8S5R4</accession>
<dbReference type="GO" id="GO:0005506">
    <property type="term" value="F:iron ion binding"/>
    <property type="evidence" value="ECO:0007669"/>
    <property type="project" value="InterPro"/>
</dbReference>
<feature type="binding site" description="axial binding residue" evidence="13">
    <location>
        <position position="448"/>
    </location>
    <ligand>
        <name>heme</name>
        <dbReference type="ChEBI" id="CHEBI:30413"/>
    </ligand>
    <ligandPart>
        <name>Fe</name>
        <dbReference type="ChEBI" id="CHEBI:18248"/>
    </ligandPart>
</feature>